<evidence type="ECO:0000313" key="2">
    <source>
        <dbReference type="Proteomes" id="UP000301751"/>
    </source>
</evidence>
<evidence type="ECO:0000313" key="1">
    <source>
        <dbReference type="EMBL" id="GCL64546.1"/>
    </source>
</evidence>
<dbReference type="EMBL" id="BJCL01000010">
    <property type="protein sequence ID" value="GCL64546.1"/>
    <property type="molecule type" value="Genomic_DNA"/>
</dbReference>
<dbReference type="AlphaFoldDB" id="A0A480AUC7"/>
<comment type="caution">
    <text evidence="1">The sequence shown here is derived from an EMBL/GenBank/DDBJ whole genome shotgun (WGS) entry which is preliminary data.</text>
</comment>
<reference evidence="2" key="1">
    <citation type="submission" date="2019-03" db="EMBL/GenBank/DDBJ databases">
        <title>Aquabacterium pictum sp.nov., the first bacteriochlorophyll a-containing freshwater bacterium in the genus Aquabacterium of the class Betaproteobacteria.</title>
        <authorList>
            <person name="Hirose S."/>
            <person name="Tank M."/>
            <person name="Hara E."/>
            <person name="Tamaki H."/>
            <person name="Takaichi S."/>
            <person name="Haruta S."/>
            <person name="Hanada S."/>
        </authorList>
    </citation>
    <scope>NUCLEOTIDE SEQUENCE [LARGE SCALE GENOMIC DNA]</scope>
    <source>
        <strain evidence="2">W35</strain>
    </source>
</reference>
<protein>
    <submittedName>
        <fullName evidence="1">Uncharacterized protein</fullName>
    </submittedName>
</protein>
<dbReference type="Proteomes" id="UP000301751">
    <property type="component" value="Unassembled WGS sequence"/>
</dbReference>
<gene>
    <name evidence="1" type="ORF">AQPW35_36270</name>
</gene>
<accession>A0A480AUC7</accession>
<keyword evidence="2" id="KW-1185">Reference proteome</keyword>
<organism evidence="1 2">
    <name type="scientific">Pseudaquabacterium pictum</name>
    <dbReference type="NCBI Taxonomy" id="2315236"/>
    <lineage>
        <taxon>Bacteria</taxon>
        <taxon>Pseudomonadati</taxon>
        <taxon>Pseudomonadota</taxon>
        <taxon>Betaproteobacteria</taxon>
        <taxon>Burkholderiales</taxon>
        <taxon>Sphaerotilaceae</taxon>
        <taxon>Pseudaquabacterium</taxon>
    </lineage>
</organism>
<proteinExistence type="predicted"/>
<sequence>MPRSLASFHPPRAAEPLLRDWLQPSRDVLFRWTMAMATSEAGRRAVAEMAVSIQRLRGPQEFGLWLYSAALQAALHQDGGLPEGSLTGLPPELRALLRLVARRELRREEAMALLAQRMDFVRGRLVQTRLACQTAPAPLDGLSRQDNVVPSV</sequence>
<name>A0A480AUC7_9BURK</name>